<reference evidence="2 3" key="1">
    <citation type="journal article" date="2015" name="Genome Biol. Evol.">
        <title>Comparative Genomics of a Bacterivorous Green Alga Reveals Evolutionary Causalities and Consequences of Phago-Mixotrophic Mode of Nutrition.</title>
        <authorList>
            <person name="Burns J.A."/>
            <person name="Paasch A."/>
            <person name="Narechania A."/>
            <person name="Kim E."/>
        </authorList>
    </citation>
    <scope>NUCLEOTIDE SEQUENCE [LARGE SCALE GENOMIC DNA]</scope>
    <source>
        <strain evidence="2 3">PLY_AMNH</strain>
    </source>
</reference>
<dbReference type="EMBL" id="LGRX02033820">
    <property type="protein sequence ID" value="KAK3239801.1"/>
    <property type="molecule type" value="Genomic_DNA"/>
</dbReference>
<gene>
    <name evidence="2" type="ORF">CYMTET_50299</name>
</gene>
<evidence type="ECO:0000256" key="1">
    <source>
        <dbReference type="SAM" id="MobiDB-lite"/>
    </source>
</evidence>
<sequence length="132" mass="15621">MAAFREDEVEMDKVDFMERRDKDEDRRNDGKRYSGLLSYQEYNKRKAHCEETMDMQEYMRKKAAEFVDKDTREREAAEEARKERLAKKKEALQAELSSKEEKKNKNNGLKQIGLNRLQIAPPVNLSSLVRFA</sequence>
<comment type="caution">
    <text evidence="2">The sequence shown here is derived from an EMBL/GenBank/DDBJ whole genome shotgun (WGS) entry which is preliminary data.</text>
</comment>
<name>A0AAE0BNC3_9CHLO</name>
<dbReference type="Proteomes" id="UP001190700">
    <property type="component" value="Unassembled WGS sequence"/>
</dbReference>
<evidence type="ECO:0000313" key="2">
    <source>
        <dbReference type="EMBL" id="KAK3239801.1"/>
    </source>
</evidence>
<organism evidence="2 3">
    <name type="scientific">Cymbomonas tetramitiformis</name>
    <dbReference type="NCBI Taxonomy" id="36881"/>
    <lineage>
        <taxon>Eukaryota</taxon>
        <taxon>Viridiplantae</taxon>
        <taxon>Chlorophyta</taxon>
        <taxon>Pyramimonadophyceae</taxon>
        <taxon>Pyramimonadales</taxon>
        <taxon>Pyramimonadaceae</taxon>
        <taxon>Cymbomonas</taxon>
    </lineage>
</organism>
<accession>A0AAE0BNC3</accession>
<feature type="compositionally biased region" description="Basic and acidic residues" evidence="1">
    <location>
        <begin position="90"/>
        <end position="104"/>
    </location>
</feature>
<protein>
    <submittedName>
        <fullName evidence="2">Uncharacterized protein</fullName>
    </submittedName>
</protein>
<proteinExistence type="predicted"/>
<keyword evidence="3" id="KW-1185">Reference proteome</keyword>
<dbReference type="AlphaFoldDB" id="A0AAE0BNC3"/>
<feature type="region of interest" description="Disordered" evidence="1">
    <location>
        <begin position="90"/>
        <end position="109"/>
    </location>
</feature>
<evidence type="ECO:0000313" key="3">
    <source>
        <dbReference type="Proteomes" id="UP001190700"/>
    </source>
</evidence>